<protein>
    <submittedName>
        <fullName evidence="2">Uncharacterized protein</fullName>
    </submittedName>
</protein>
<proteinExistence type="predicted"/>
<sequence>YLAGAAWTGSVAKLGDPKVEPFNVWHTPGRLGDTTPGHPSPSYNTKMTIFSSNQQVQSLQNIFHRITFHAHVDAFTRFIIVVFTKCFLRRKIT</sequence>
<keyword evidence="1" id="KW-1185">Reference proteome</keyword>
<dbReference type="WBParaSite" id="nRc.2.0.1.t23259-RA">
    <property type="protein sequence ID" value="nRc.2.0.1.t23259-RA"/>
    <property type="gene ID" value="nRc.2.0.1.g23259"/>
</dbReference>
<accession>A0A915J9V4</accession>
<organism evidence="1 2">
    <name type="scientific">Romanomermis culicivorax</name>
    <name type="common">Nematode worm</name>
    <dbReference type="NCBI Taxonomy" id="13658"/>
    <lineage>
        <taxon>Eukaryota</taxon>
        <taxon>Metazoa</taxon>
        <taxon>Ecdysozoa</taxon>
        <taxon>Nematoda</taxon>
        <taxon>Enoplea</taxon>
        <taxon>Dorylaimia</taxon>
        <taxon>Mermithida</taxon>
        <taxon>Mermithoidea</taxon>
        <taxon>Mermithidae</taxon>
        <taxon>Romanomermis</taxon>
    </lineage>
</organism>
<name>A0A915J9V4_ROMCU</name>
<evidence type="ECO:0000313" key="2">
    <source>
        <dbReference type="WBParaSite" id="nRc.2.0.1.t23259-RA"/>
    </source>
</evidence>
<dbReference type="AlphaFoldDB" id="A0A915J9V4"/>
<evidence type="ECO:0000313" key="1">
    <source>
        <dbReference type="Proteomes" id="UP000887565"/>
    </source>
</evidence>
<reference evidence="2" key="1">
    <citation type="submission" date="2022-11" db="UniProtKB">
        <authorList>
            <consortium name="WormBaseParasite"/>
        </authorList>
    </citation>
    <scope>IDENTIFICATION</scope>
</reference>
<dbReference type="Proteomes" id="UP000887565">
    <property type="component" value="Unplaced"/>
</dbReference>